<accession>A0A8B7CCW2</accession>
<dbReference type="InterPro" id="IPR029063">
    <property type="entry name" value="SAM-dependent_MTases_sf"/>
</dbReference>
<dbReference type="GO" id="GO:0032259">
    <property type="term" value="P:methylation"/>
    <property type="evidence" value="ECO:0007669"/>
    <property type="project" value="UniProtKB-KW"/>
</dbReference>
<keyword evidence="3" id="KW-0949">S-adenosyl-L-methionine</keyword>
<evidence type="ECO:0000313" key="5">
    <source>
        <dbReference type="RefSeq" id="XP_008796496.2"/>
    </source>
</evidence>
<dbReference type="PANTHER" id="PTHR43832:SF1">
    <property type="entry name" value="S-ADENOSYL-L-METHIONINE-DEPENDENT METHYLTRANSFERASES SUPERFAMILY PROTEIN"/>
    <property type="match status" value="1"/>
</dbReference>
<dbReference type="Proteomes" id="UP000228380">
    <property type="component" value="Chromosome 8"/>
</dbReference>
<evidence type="ECO:0000256" key="3">
    <source>
        <dbReference type="ARBA" id="ARBA00022691"/>
    </source>
</evidence>
<reference evidence="4" key="1">
    <citation type="journal article" date="2019" name="Nat. Commun.">
        <title>Genome-wide association mapping of date palm fruit traits.</title>
        <authorList>
            <person name="Hazzouri K.M."/>
            <person name="Gros-Balthazard M."/>
            <person name="Flowers J.M."/>
            <person name="Copetti D."/>
            <person name="Lemansour A."/>
            <person name="Lebrun M."/>
            <person name="Masmoudi K."/>
            <person name="Ferrand S."/>
            <person name="Dhar M.I."/>
            <person name="Fresquez Z.A."/>
            <person name="Rosas U."/>
            <person name="Zhang J."/>
            <person name="Talag J."/>
            <person name="Lee S."/>
            <person name="Kudrna D."/>
            <person name="Powell R.F."/>
            <person name="Leitch I.J."/>
            <person name="Krueger R.R."/>
            <person name="Wing R.A."/>
            <person name="Amiri K.M.A."/>
            <person name="Purugganan M.D."/>
        </authorList>
    </citation>
    <scope>NUCLEOTIDE SEQUENCE [LARGE SCALE GENOMIC DNA]</scope>
    <source>
        <strain evidence="4">cv. Khalas</strain>
    </source>
</reference>
<dbReference type="CDD" id="cd02440">
    <property type="entry name" value="AdoMet_MTases"/>
    <property type="match status" value="1"/>
</dbReference>
<dbReference type="Gene3D" id="3.40.50.150">
    <property type="entry name" value="Vaccinia Virus protein VP39"/>
    <property type="match status" value="1"/>
</dbReference>
<dbReference type="RefSeq" id="XP_008796496.2">
    <property type="nucleotide sequence ID" value="XM_008798274.4"/>
</dbReference>
<dbReference type="AlphaFoldDB" id="A0A8B7CCW2"/>
<gene>
    <name evidence="5" type="primary">LOC103711942</name>
</gene>
<dbReference type="SUPFAM" id="SSF53335">
    <property type="entry name" value="S-adenosyl-L-methionine-dependent methyltransferases"/>
    <property type="match status" value="1"/>
</dbReference>
<dbReference type="GO" id="GO:0008168">
    <property type="term" value="F:methyltransferase activity"/>
    <property type="evidence" value="ECO:0007669"/>
    <property type="project" value="UniProtKB-KW"/>
</dbReference>
<comment type="similarity">
    <text evidence="1">Belongs to the CFA/CMAS family.</text>
</comment>
<keyword evidence="2" id="KW-0808">Transferase</keyword>
<dbReference type="Pfam" id="PF02353">
    <property type="entry name" value="CMAS"/>
    <property type="match status" value="1"/>
</dbReference>
<protein>
    <submittedName>
        <fullName evidence="5">Pavine N-methyltransferase-like isoform X3</fullName>
    </submittedName>
</protein>
<dbReference type="PANTHER" id="PTHR43832">
    <property type="match status" value="1"/>
</dbReference>
<dbReference type="GeneID" id="103711942"/>
<sequence length="280" mass="33065">MEALVRMPYEAAVRMAVASLERNLLPDAVVRRLTRLLLASRLRSSYLPSADLQLARLLDFKCSLQDMPIAVETDKANSQHYELPTSFFKLVLGKNLKYRDLQLFNVEVIVADISKFEMEATFDRVISIEMFEHMKNYKELLKKISKWMKQDSLLFVHHFCHKTFPYHFEDKNEDDWITRYFFAGGTMPSANLLLYFQDDVTVVNHWLVKGTHYARTSEEWLKRMDRSLASVRPIFETTYGNDSATKWIAYWRTFFLAVAELFGYNNGEEWMITLYLFKKK</sequence>
<name>A0A8B7CCW2_PHODC</name>
<keyword evidence="2" id="KW-0489">Methyltransferase</keyword>
<evidence type="ECO:0000256" key="1">
    <source>
        <dbReference type="ARBA" id="ARBA00010815"/>
    </source>
</evidence>
<proteinExistence type="inferred from homology"/>
<evidence type="ECO:0000313" key="4">
    <source>
        <dbReference type="Proteomes" id="UP000228380"/>
    </source>
</evidence>
<evidence type="ECO:0000256" key="2">
    <source>
        <dbReference type="ARBA" id="ARBA00022603"/>
    </source>
</evidence>
<reference evidence="5" key="2">
    <citation type="submission" date="2025-08" db="UniProtKB">
        <authorList>
            <consortium name="RefSeq"/>
        </authorList>
    </citation>
    <scope>IDENTIFICATION</scope>
    <source>
        <tissue evidence="5">Young leaves</tissue>
    </source>
</reference>
<keyword evidence="4" id="KW-1185">Reference proteome</keyword>
<organism evidence="4 5">
    <name type="scientific">Phoenix dactylifera</name>
    <name type="common">Date palm</name>
    <dbReference type="NCBI Taxonomy" id="42345"/>
    <lineage>
        <taxon>Eukaryota</taxon>
        <taxon>Viridiplantae</taxon>
        <taxon>Streptophyta</taxon>
        <taxon>Embryophyta</taxon>
        <taxon>Tracheophyta</taxon>
        <taxon>Spermatophyta</taxon>
        <taxon>Magnoliopsida</taxon>
        <taxon>Liliopsida</taxon>
        <taxon>Arecaceae</taxon>
        <taxon>Coryphoideae</taxon>
        <taxon>Phoeniceae</taxon>
        <taxon>Phoenix</taxon>
    </lineage>
</organism>